<sequence length="196" mass="21554">MTSQYPIYLIDDDDAVREGLSLLFRARDMTVRTFVDAGTFLAQVDRNKPGYLLVDLAMPQVNGLELHQRLLAQGIRWPLVILTGHGDVAACRAAFQVGVTDFLSKPVDADTLFATIHAMERLLDTALERQQDEALLATLTPRESEILNMICRGFDTKAIANALGISPRTVDAHRVNISTKLGTTSVVELVRMTMGG</sequence>
<dbReference type="SUPFAM" id="SSF52172">
    <property type="entry name" value="CheY-like"/>
    <property type="match status" value="1"/>
</dbReference>
<evidence type="ECO:0000256" key="3">
    <source>
        <dbReference type="ARBA" id="ARBA00023163"/>
    </source>
</evidence>
<keyword evidence="8" id="KW-1185">Reference proteome</keyword>
<dbReference type="OrthoDB" id="9782655at2"/>
<dbReference type="GO" id="GO:0003677">
    <property type="term" value="F:DNA binding"/>
    <property type="evidence" value="ECO:0007669"/>
    <property type="project" value="UniProtKB-KW"/>
</dbReference>
<dbReference type="Pfam" id="PF00196">
    <property type="entry name" value="GerE"/>
    <property type="match status" value="1"/>
</dbReference>
<dbReference type="InterPro" id="IPR001789">
    <property type="entry name" value="Sig_transdc_resp-reg_receiver"/>
</dbReference>
<dbReference type="PANTHER" id="PTHR44688">
    <property type="entry name" value="DNA-BINDING TRANSCRIPTIONAL ACTIVATOR DEVR_DOSR"/>
    <property type="match status" value="1"/>
</dbReference>
<dbReference type="GO" id="GO:0006355">
    <property type="term" value="P:regulation of DNA-templated transcription"/>
    <property type="evidence" value="ECO:0007669"/>
    <property type="project" value="InterPro"/>
</dbReference>
<keyword evidence="3" id="KW-0804">Transcription</keyword>
<evidence type="ECO:0000259" key="5">
    <source>
        <dbReference type="PROSITE" id="PS50043"/>
    </source>
</evidence>
<dbReference type="CDD" id="cd06170">
    <property type="entry name" value="LuxR_C_like"/>
    <property type="match status" value="1"/>
</dbReference>
<evidence type="ECO:0000256" key="4">
    <source>
        <dbReference type="PROSITE-ProRule" id="PRU00169"/>
    </source>
</evidence>
<dbReference type="AlphaFoldDB" id="A0A2S9JYY9"/>
<evidence type="ECO:0000256" key="1">
    <source>
        <dbReference type="ARBA" id="ARBA00023015"/>
    </source>
</evidence>
<feature type="domain" description="HTH luxR-type" evidence="5">
    <location>
        <begin position="132"/>
        <end position="196"/>
    </location>
</feature>
<protein>
    <submittedName>
        <fullName evidence="7">DNA-binding response regulator</fullName>
    </submittedName>
</protein>
<dbReference type="InterPro" id="IPR011006">
    <property type="entry name" value="CheY-like_superfamily"/>
</dbReference>
<proteinExistence type="predicted"/>
<dbReference type="SMART" id="SM00448">
    <property type="entry name" value="REC"/>
    <property type="match status" value="1"/>
</dbReference>
<dbReference type="RefSeq" id="WP_105732783.1">
    <property type="nucleotide sequence ID" value="NZ_PVBT01000001.1"/>
</dbReference>
<feature type="domain" description="Response regulatory" evidence="6">
    <location>
        <begin position="6"/>
        <end position="120"/>
    </location>
</feature>
<evidence type="ECO:0000313" key="7">
    <source>
        <dbReference type="EMBL" id="PRD58557.1"/>
    </source>
</evidence>
<feature type="modified residue" description="4-aspartylphosphate" evidence="4">
    <location>
        <position position="55"/>
    </location>
</feature>
<dbReference type="Pfam" id="PF00072">
    <property type="entry name" value="Response_reg"/>
    <property type="match status" value="1"/>
</dbReference>
<dbReference type="InterPro" id="IPR036388">
    <property type="entry name" value="WH-like_DNA-bd_sf"/>
</dbReference>
<evidence type="ECO:0000259" key="6">
    <source>
        <dbReference type="PROSITE" id="PS50110"/>
    </source>
</evidence>
<dbReference type="SUPFAM" id="SSF46894">
    <property type="entry name" value="C-terminal effector domain of the bipartite response regulators"/>
    <property type="match status" value="1"/>
</dbReference>
<reference evidence="7 8" key="1">
    <citation type="submission" date="2018-02" db="EMBL/GenBank/DDBJ databases">
        <title>The draft genome of Phyllobacterium myrsinacearum DSM5892.</title>
        <authorList>
            <person name="Li L."/>
            <person name="Liu L."/>
            <person name="Zhang X."/>
            <person name="Wang T."/>
        </authorList>
    </citation>
    <scope>NUCLEOTIDE SEQUENCE [LARGE SCALE GENOMIC DNA]</scope>
    <source>
        <strain evidence="7 8">DSM 5892</strain>
    </source>
</reference>
<dbReference type="EMBL" id="PVBT01000001">
    <property type="protein sequence ID" value="PRD58557.1"/>
    <property type="molecule type" value="Genomic_DNA"/>
</dbReference>
<dbReference type="PROSITE" id="PS00622">
    <property type="entry name" value="HTH_LUXR_1"/>
    <property type="match status" value="1"/>
</dbReference>
<dbReference type="PANTHER" id="PTHR44688:SF16">
    <property type="entry name" value="DNA-BINDING TRANSCRIPTIONAL ACTIVATOR DEVR_DOSR"/>
    <property type="match status" value="1"/>
</dbReference>
<evidence type="ECO:0000313" key="8">
    <source>
        <dbReference type="Proteomes" id="UP000238563"/>
    </source>
</evidence>
<dbReference type="GO" id="GO:0000160">
    <property type="term" value="P:phosphorelay signal transduction system"/>
    <property type="evidence" value="ECO:0007669"/>
    <property type="project" value="InterPro"/>
</dbReference>
<dbReference type="InterPro" id="IPR000792">
    <property type="entry name" value="Tscrpt_reg_LuxR_C"/>
</dbReference>
<keyword evidence="4" id="KW-0597">Phosphoprotein</keyword>
<dbReference type="SMART" id="SM00421">
    <property type="entry name" value="HTH_LUXR"/>
    <property type="match status" value="1"/>
</dbReference>
<dbReference type="PROSITE" id="PS50110">
    <property type="entry name" value="RESPONSE_REGULATORY"/>
    <property type="match status" value="1"/>
</dbReference>
<dbReference type="Proteomes" id="UP000238563">
    <property type="component" value="Unassembled WGS sequence"/>
</dbReference>
<organism evidence="7 8">
    <name type="scientific">Phyllobacterium myrsinacearum</name>
    <dbReference type="NCBI Taxonomy" id="28101"/>
    <lineage>
        <taxon>Bacteria</taxon>
        <taxon>Pseudomonadati</taxon>
        <taxon>Pseudomonadota</taxon>
        <taxon>Alphaproteobacteria</taxon>
        <taxon>Hyphomicrobiales</taxon>
        <taxon>Phyllobacteriaceae</taxon>
        <taxon>Phyllobacterium</taxon>
    </lineage>
</organism>
<keyword evidence="1" id="KW-0805">Transcription regulation</keyword>
<gene>
    <name evidence="7" type="ORF">C5750_05520</name>
</gene>
<dbReference type="PROSITE" id="PS50043">
    <property type="entry name" value="HTH_LUXR_2"/>
    <property type="match status" value="1"/>
</dbReference>
<dbReference type="Gene3D" id="3.40.50.2300">
    <property type="match status" value="1"/>
</dbReference>
<dbReference type="Gene3D" id="1.10.10.10">
    <property type="entry name" value="Winged helix-like DNA-binding domain superfamily/Winged helix DNA-binding domain"/>
    <property type="match status" value="1"/>
</dbReference>
<dbReference type="PRINTS" id="PR00038">
    <property type="entry name" value="HTHLUXR"/>
</dbReference>
<name>A0A2S9JYY9_9HYPH</name>
<evidence type="ECO:0000256" key="2">
    <source>
        <dbReference type="ARBA" id="ARBA00023125"/>
    </source>
</evidence>
<accession>A0A2S9JYY9</accession>
<comment type="caution">
    <text evidence="7">The sequence shown here is derived from an EMBL/GenBank/DDBJ whole genome shotgun (WGS) entry which is preliminary data.</text>
</comment>
<keyword evidence="2 7" id="KW-0238">DNA-binding</keyword>
<dbReference type="InterPro" id="IPR016032">
    <property type="entry name" value="Sig_transdc_resp-reg_C-effctor"/>
</dbReference>